<dbReference type="InterPro" id="IPR000727">
    <property type="entry name" value="T_SNARE_dom"/>
</dbReference>
<evidence type="ECO:0000256" key="11">
    <source>
        <dbReference type="ARBA" id="ARBA00022860"/>
    </source>
</evidence>
<dbReference type="InterPro" id="IPR004837">
    <property type="entry name" value="NaCa_Exmemb"/>
</dbReference>
<dbReference type="GO" id="GO:0005516">
    <property type="term" value="F:calmodulin binding"/>
    <property type="evidence" value="ECO:0007669"/>
    <property type="project" value="UniProtKB-KW"/>
</dbReference>
<dbReference type="GO" id="GO:0098703">
    <property type="term" value="P:calcium ion import across plasma membrane"/>
    <property type="evidence" value="ECO:0007669"/>
    <property type="project" value="TreeGrafter"/>
</dbReference>
<dbReference type="SMART" id="SM00237">
    <property type="entry name" value="Calx_beta"/>
    <property type="match status" value="2"/>
</dbReference>
<evidence type="ECO:0000259" key="20">
    <source>
        <dbReference type="PROSITE" id="PS50192"/>
    </source>
</evidence>
<keyword evidence="9" id="KW-0677">Repeat</keyword>
<dbReference type="GO" id="GO:0046872">
    <property type="term" value="F:metal ion binding"/>
    <property type="evidence" value="ECO:0007669"/>
    <property type="project" value="UniProtKB-KW"/>
</dbReference>
<dbReference type="SUPFAM" id="SSF47661">
    <property type="entry name" value="t-snare proteins"/>
    <property type="match status" value="1"/>
</dbReference>
<keyword evidence="15 19" id="KW-0472">Membrane</keyword>
<comment type="caution">
    <text evidence="21">The sequence shown here is derived from an EMBL/GenBank/DDBJ whole genome shotgun (WGS) entry which is preliminary data.</text>
</comment>
<feature type="transmembrane region" description="Helical" evidence="19">
    <location>
        <begin position="158"/>
        <end position="181"/>
    </location>
</feature>
<dbReference type="Pfam" id="PF03160">
    <property type="entry name" value="Calx-beta"/>
    <property type="match status" value="1"/>
</dbReference>
<feature type="transmembrane region" description="Helical" evidence="19">
    <location>
        <begin position="961"/>
        <end position="980"/>
    </location>
</feature>
<dbReference type="PROSITE" id="PS00097">
    <property type="entry name" value="CARBAMOYLTRANSFERASE"/>
    <property type="match status" value="1"/>
</dbReference>
<dbReference type="PANTHER" id="PTHR11878">
    <property type="entry name" value="SODIUM/CALCIUM EXCHANGER"/>
    <property type="match status" value="1"/>
</dbReference>
<dbReference type="Gene3D" id="3.30.70.140">
    <property type="entry name" value="Aspartate carbamoyltransferase regulatory subunit, N-terminal domain"/>
    <property type="match status" value="1"/>
</dbReference>
<dbReference type="GO" id="GO:0005432">
    <property type="term" value="F:calcium:sodium antiporter activity"/>
    <property type="evidence" value="ECO:0007669"/>
    <property type="project" value="InterPro"/>
</dbReference>
<dbReference type="InterPro" id="IPR006130">
    <property type="entry name" value="Asp/Orn_carbamoylTrfase"/>
</dbReference>
<gene>
    <name evidence="21" type="ORF">EVOR1521_LOCUS21202</name>
</gene>
<evidence type="ECO:0000256" key="14">
    <source>
        <dbReference type="ARBA" id="ARBA00023065"/>
    </source>
</evidence>
<comment type="catalytic activity">
    <reaction evidence="18">
        <text>Ca(2+)(in) + 3 Na(+)(out) = Ca(2+)(out) + 3 Na(+)(in)</text>
        <dbReference type="Rhea" id="RHEA:69955"/>
        <dbReference type="ChEBI" id="CHEBI:29101"/>
        <dbReference type="ChEBI" id="CHEBI:29108"/>
    </reaction>
</comment>
<keyword evidence="22" id="KW-1185">Reference proteome</keyword>
<dbReference type="SUPFAM" id="SSF53671">
    <property type="entry name" value="Aspartate/ornithine carbamoyltransferase"/>
    <property type="match status" value="1"/>
</dbReference>
<feature type="transmembrane region" description="Helical" evidence="19">
    <location>
        <begin position="992"/>
        <end position="1010"/>
    </location>
</feature>
<dbReference type="InterPro" id="IPR003644">
    <property type="entry name" value="Calx_beta"/>
</dbReference>
<accession>A0AA36J0S5</accession>
<evidence type="ECO:0000256" key="16">
    <source>
        <dbReference type="ARBA" id="ARBA00023180"/>
    </source>
</evidence>
<evidence type="ECO:0000256" key="3">
    <source>
        <dbReference type="ARBA" id="ARBA00022448"/>
    </source>
</evidence>
<protein>
    <recommendedName>
        <fullName evidence="20">t-SNARE coiled-coil homology domain-containing protein</fullName>
    </recommendedName>
</protein>
<dbReference type="InterPro" id="IPR010989">
    <property type="entry name" value="SNARE"/>
</dbReference>
<dbReference type="Gene3D" id="1.20.1420.30">
    <property type="entry name" value="NCX, central ion-binding region"/>
    <property type="match status" value="2"/>
</dbReference>
<reference evidence="21" key="1">
    <citation type="submission" date="2023-08" db="EMBL/GenBank/DDBJ databases">
        <authorList>
            <person name="Chen Y."/>
            <person name="Shah S."/>
            <person name="Dougan E. K."/>
            <person name="Thang M."/>
            <person name="Chan C."/>
        </authorList>
    </citation>
    <scope>NUCLEOTIDE SEQUENCE</scope>
</reference>
<evidence type="ECO:0000256" key="13">
    <source>
        <dbReference type="ARBA" id="ARBA00023053"/>
    </source>
</evidence>
<dbReference type="InterPro" id="IPR036901">
    <property type="entry name" value="Asp/Orn_carbamoylTrfase_sf"/>
</dbReference>
<name>A0AA36J0S5_9DINO</name>
<evidence type="ECO:0000256" key="15">
    <source>
        <dbReference type="ARBA" id="ARBA00023136"/>
    </source>
</evidence>
<dbReference type="Pfam" id="PF02729">
    <property type="entry name" value="OTCace_N"/>
    <property type="match status" value="1"/>
</dbReference>
<feature type="transmembrane region" description="Helical" evidence="19">
    <location>
        <begin position="92"/>
        <end position="114"/>
    </location>
</feature>
<evidence type="ECO:0000256" key="6">
    <source>
        <dbReference type="ARBA" id="ARBA00022692"/>
    </source>
</evidence>
<evidence type="ECO:0000256" key="12">
    <source>
        <dbReference type="ARBA" id="ARBA00022989"/>
    </source>
</evidence>
<evidence type="ECO:0000256" key="9">
    <source>
        <dbReference type="ARBA" id="ARBA00022737"/>
    </source>
</evidence>
<keyword evidence="7" id="KW-0479">Metal-binding</keyword>
<dbReference type="Proteomes" id="UP001178507">
    <property type="component" value="Unassembled WGS sequence"/>
</dbReference>
<dbReference type="GO" id="GO:0005886">
    <property type="term" value="C:plasma membrane"/>
    <property type="evidence" value="ECO:0007669"/>
    <property type="project" value="UniProtKB-SubCell"/>
</dbReference>
<keyword evidence="3" id="KW-0813">Transport</keyword>
<dbReference type="InterPro" id="IPR004836">
    <property type="entry name" value="Na_Ca_Ex"/>
</dbReference>
<evidence type="ECO:0000256" key="10">
    <source>
        <dbReference type="ARBA" id="ARBA00022837"/>
    </source>
</evidence>
<dbReference type="Pfam" id="PF01699">
    <property type="entry name" value="Na_Ca_ex"/>
    <property type="match status" value="2"/>
</dbReference>
<evidence type="ECO:0000313" key="22">
    <source>
        <dbReference type="Proteomes" id="UP001178507"/>
    </source>
</evidence>
<keyword evidence="13" id="KW-0915">Sodium</keyword>
<proteinExistence type="inferred from homology"/>
<keyword evidence="6 19" id="KW-0812">Transmembrane</keyword>
<dbReference type="InterPro" id="IPR006132">
    <property type="entry name" value="Asp/Orn_carbamoyltranf_P-bd"/>
</dbReference>
<feature type="transmembrane region" description="Helical" evidence="19">
    <location>
        <begin position="765"/>
        <end position="785"/>
    </location>
</feature>
<keyword evidence="14" id="KW-0406">Ion transport</keyword>
<dbReference type="EMBL" id="CAUJNA010003255">
    <property type="protein sequence ID" value="CAJ1397121.1"/>
    <property type="molecule type" value="Genomic_DNA"/>
</dbReference>
<dbReference type="InterPro" id="IPR038081">
    <property type="entry name" value="CalX-like_sf"/>
</dbReference>
<keyword evidence="12 19" id="KW-1133">Transmembrane helix</keyword>
<evidence type="ECO:0000256" key="8">
    <source>
        <dbReference type="ARBA" id="ARBA00022729"/>
    </source>
</evidence>
<dbReference type="InterPro" id="IPR036793">
    <property type="entry name" value="Asp_carbatrfase_reg_N_sf"/>
</dbReference>
<sequence>MAENVTCEVKICEPGGRGLFLPLFSGEQAWDSTLRGVLYLLGLLWAFVGVAIVADVFMSSIETITSKKRRVVDPKTGRSFTYKVWNDTVSNLTLMALGSSAPEILLSVIELIGARFFSGALGPSTIVGSAAFNLLVISAVCVMAIPSPEVRFIKEVPVFAITASFSLIAYLWLMFMVIVISKDVVDIWEGLVTFAMFPILVGLAFLADKGYFTRKPPEEKAHFGPSGTRLFDDMNREELAAAEVKLKKEYGLELSDEQIAKLLEKEEPVHKSKAAYRVAATRGIFGGKRVGEKVEKPIAPLSAVVPTEALPPPKGVPSREAPMPKATGTVEFAARNFAVSESIGVVKLRVKRGGDLKQKVTVHYETEDGGAKAGQDYVEKQGEVTFKEGDAEVVIEVEILDDNKFEEDEDFFVNLKAAEGVLGPGSRARIVIIDDDHPGVLSFEKDVYEVKEEVQDVVINVQVKRSAGCNGRVTCKFTTEAASATQGYDYVHTEGELVFEDGATSQEIPLTICSKGRYFGKEEFRLVLSEPEGGAALDHSRDGGPEQNIATIVILPNEVCRNSVDRVASLLRINRDKAALGAANWKEQLWSAVLVNGGDEEEQPGVYDWVMHIISVFWKVIFALIPPPDYCGGWACFCCSLGMIGLVTALVADLAGLLGCVVGLGDSITAITLVALGTSLPDTFASKTAAQQDPYADASIGNITGSNSVNVFLGLGLPWSIGAMYWAAMGQTPEWVERYSTEARIDFESLRSTGRGQFVVVGGDLGFSVGVFTGLAVVCIATLILRRFLFGGELGGPKVPKMLTGGYGEMVAEALNMNSDQLCPIWIVYLEIEESLRFGSEKWIPQKCIALWISTVALRTEAWSIVNNKGSGPPLQMQQQLNDLDEMEVIAAQRSSEIAQIASSVVELNRIFKDLATLVIDQGSVLDRIDCNTEKIYQKSHEAKGQLHLAVKRKKESDSRAWRCLLVWGSADLILLIVLLVKYQLKYGLKNVAIFLAVIGLILTVCYCGVKQYQPKVLTEGPSYFEKVIPEGWRPEDIWKKIRPGPVNSAKMGMQAMRGGPAEPGLAGRSIHEVKDLGLAEQLYLYERTRRFKARKRVQTEDVRPLCEISDADVEERVDNPDSTVYLIFMEGSTRTRESLRNAAVYHGVKVNEFQAESSSFQKNETITDTVKMLSVYSTQRSVFIIRSALEGVCSWLRTAMGAHAQRMGVPNPSFVNAGDGLFTHPIGEFVDIFSLLEHRRWDRSAVHLALVGDLAHGRTAHSKVEGLKVFDKVRVDLVAPEIFEYPVEYRDRMRQAGFEVQEFSSVEDYLEKSKDIADVWYFYKPQFSKCGDLSSLRLNELRSQVSFREEWLPKLPKGVTFFQTLPRDKEHPIIPLSLDTLSINGWDTVAANAYFLDVVLLSMLFGKIGRDLAQPSMESSLLTGGEVGGPQLAFCASAELPYFIKEVALEKDAHLRNPERARAGGPVPISDGCVLDHLGLGPDSTKCWEALRKVRTILGWSKTVGSEGVYSSKGNPGFFKGILTLPGFDYKCLRVQEVKMMASVAPGCTFNCVNGSKVVAKYRLQVPERIDNLPNISCKNSLCVSHPKNRQREIVPYLERVPYYVSSVLPNCPECQHLYVCKWCRWPHIYENIWDDLRQRQ</sequence>
<feature type="transmembrane region" description="Helical" evidence="19">
    <location>
        <begin position="126"/>
        <end position="146"/>
    </location>
</feature>
<keyword evidence="5" id="KW-0808">Transferase</keyword>
<evidence type="ECO:0000256" key="2">
    <source>
        <dbReference type="ARBA" id="ARBA00007489"/>
    </source>
</evidence>
<keyword evidence="10" id="KW-0106">Calcium</keyword>
<dbReference type="CDD" id="cd15845">
    <property type="entry name" value="SNARE_syntaxin16"/>
    <property type="match status" value="1"/>
</dbReference>
<dbReference type="SUPFAM" id="SSF141072">
    <property type="entry name" value="CalX-like"/>
    <property type="match status" value="2"/>
</dbReference>
<dbReference type="SMART" id="SM00397">
    <property type="entry name" value="t_SNARE"/>
    <property type="match status" value="1"/>
</dbReference>
<dbReference type="PROSITE" id="PS50192">
    <property type="entry name" value="T_SNARE"/>
    <property type="match status" value="1"/>
</dbReference>
<feature type="transmembrane region" description="Helical" evidence="19">
    <location>
        <begin position="37"/>
        <end position="61"/>
    </location>
</feature>
<dbReference type="GO" id="GO:0016743">
    <property type="term" value="F:carboxyl- or carbamoyltransferase activity"/>
    <property type="evidence" value="ECO:0007669"/>
    <property type="project" value="InterPro"/>
</dbReference>
<evidence type="ECO:0000256" key="19">
    <source>
        <dbReference type="SAM" id="Phobius"/>
    </source>
</evidence>
<keyword evidence="8" id="KW-0732">Signal</keyword>
<keyword evidence="11" id="KW-0112">Calmodulin-binding</keyword>
<feature type="transmembrane region" description="Helical" evidence="19">
    <location>
        <begin position="187"/>
        <end position="207"/>
    </location>
</feature>
<feature type="transmembrane region" description="Helical" evidence="19">
    <location>
        <begin position="657"/>
        <end position="677"/>
    </location>
</feature>
<dbReference type="GO" id="GO:0007154">
    <property type="term" value="P:cell communication"/>
    <property type="evidence" value="ECO:0007669"/>
    <property type="project" value="InterPro"/>
</dbReference>
<dbReference type="InterPro" id="IPR051171">
    <property type="entry name" value="CaCA"/>
</dbReference>
<dbReference type="Gene3D" id="2.60.40.2030">
    <property type="match status" value="2"/>
</dbReference>
<feature type="domain" description="T-SNARE coiled-coil homology" evidence="20">
    <location>
        <begin position="888"/>
        <end position="950"/>
    </location>
</feature>
<dbReference type="GO" id="GO:0006520">
    <property type="term" value="P:amino acid metabolic process"/>
    <property type="evidence" value="ECO:0007669"/>
    <property type="project" value="InterPro"/>
</dbReference>
<keyword evidence="4" id="KW-1003">Cell membrane</keyword>
<dbReference type="PANTHER" id="PTHR11878:SF65">
    <property type="entry name" value="NA_CA-EXCHANGE PROTEIN, ISOFORM G"/>
    <property type="match status" value="1"/>
</dbReference>
<dbReference type="Gene3D" id="1.20.5.110">
    <property type="match status" value="1"/>
</dbReference>
<evidence type="ECO:0000313" key="21">
    <source>
        <dbReference type="EMBL" id="CAJ1397121.1"/>
    </source>
</evidence>
<evidence type="ECO:0000256" key="5">
    <source>
        <dbReference type="ARBA" id="ARBA00022679"/>
    </source>
</evidence>
<dbReference type="Gene3D" id="3.40.50.1370">
    <property type="entry name" value="Aspartate/ornithine carbamoyltransferase"/>
    <property type="match status" value="2"/>
</dbReference>
<dbReference type="SUPFAM" id="SSF54893">
    <property type="entry name" value="Aspartate carbamoyltransferase, Regulatory-chain, N-terminal domain"/>
    <property type="match status" value="1"/>
</dbReference>
<dbReference type="GO" id="GO:0016192">
    <property type="term" value="P:vesicle-mediated transport"/>
    <property type="evidence" value="ECO:0007669"/>
    <property type="project" value="InterPro"/>
</dbReference>
<comment type="subcellular location">
    <subcellularLocation>
        <location evidence="1">Cell membrane</location>
        <topology evidence="1">Multi-pass membrane protein</topology>
    </subcellularLocation>
</comment>
<keyword evidence="16" id="KW-0325">Glycoprotein</keyword>
<dbReference type="InterPro" id="IPR044880">
    <property type="entry name" value="NCX_ion-bd_dom_sf"/>
</dbReference>
<dbReference type="PRINTS" id="PR01259">
    <property type="entry name" value="NACAEXCHNGR"/>
</dbReference>
<comment type="similarity">
    <text evidence="2">Belongs to the Ca(2+):cation antiporter (CaCA) (TC 2.A.19) family. SLC8 subfamily.</text>
</comment>
<organism evidence="21 22">
    <name type="scientific">Effrenium voratum</name>
    <dbReference type="NCBI Taxonomy" id="2562239"/>
    <lineage>
        <taxon>Eukaryota</taxon>
        <taxon>Sar</taxon>
        <taxon>Alveolata</taxon>
        <taxon>Dinophyceae</taxon>
        <taxon>Suessiales</taxon>
        <taxon>Symbiodiniaceae</taxon>
        <taxon>Effrenium</taxon>
    </lineage>
</organism>
<evidence type="ECO:0000256" key="17">
    <source>
        <dbReference type="ARBA" id="ARBA00023201"/>
    </source>
</evidence>
<dbReference type="GO" id="GO:0016597">
    <property type="term" value="F:amino acid binding"/>
    <property type="evidence" value="ECO:0007669"/>
    <property type="project" value="InterPro"/>
</dbReference>
<evidence type="ECO:0000256" key="1">
    <source>
        <dbReference type="ARBA" id="ARBA00004651"/>
    </source>
</evidence>
<feature type="transmembrane region" description="Helical" evidence="19">
    <location>
        <begin position="632"/>
        <end position="652"/>
    </location>
</feature>
<evidence type="ECO:0000256" key="4">
    <source>
        <dbReference type="ARBA" id="ARBA00022475"/>
    </source>
</evidence>
<evidence type="ECO:0000256" key="18">
    <source>
        <dbReference type="ARBA" id="ARBA00033667"/>
    </source>
</evidence>
<keyword evidence="17" id="KW-0739">Sodium transport</keyword>
<evidence type="ECO:0000256" key="7">
    <source>
        <dbReference type="ARBA" id="ARBA00022723"/>
    </source>
</evidence>